<feature type="compositionally biased region" description="Basic and acidic residues" evidence="1">
    <location>
        <begin position="156"/>
        <end position="168"/>
    </location>
</feature>
<evidence type="ECO:0000256" key="1">
    <source>
        <dbReference type="SAM" id="MobiDB-lite"/>
    </source>
</evidence>
<accession>A0A2P5F346</accession>
<evidence type="ECO:0000313" key="2">
    <source>
        <dbReference type="EMBL" id="PON92227.1"/>
    </source>
</evidence>
<reference evidence="3" key="1">
    <citation type="submission" date="2016-06" db="EMBL/GenBank/DDBJ databases">
        <title>Parallel loss of symbiosis genes in relatives of nitrogen-fixing non-legume Parasponia.</title>
        <authorList>
            <person name="Van Velzen R."/>
            <person name="Holmer R."/>
            <person name="Bu F."/>
            <person name="Rutten L."/>
            <person name="Van Zeijl A."/>
            <person name="Liu W."/>
            <person name="Santuari L."/>
            <person name="Cao Q."/>
            <person name="Sharma T."/>
            <person name="Shen D."/>
            <person name="Roswanjaya Y."/>
            <person name="Wardhani T."/>
            <person name="Kalhor M.S."/>
            <person name="Jansen J."/>
            <person name="Van den Hoogen J."/>
            <person name="Gungor B."/>
            <person name="Hartog M."/>
            <person name="Hontelez J."/>
            <person name="Verver J."/>
            <person name="Yang W.-C."/>
            <person name="Schijlen E."/>
            <person name="Repin R."/>
            <person name="Schilthuizen M."/>
            <person name="Schranz E."/>
            <person name="Heidstra R."/>
            <person name="Miyata K."/>
            <person name="Fedorova E."/>
            <person name="Kohlen W."/>
            <person name="Bisseling T."/>
            <person name="Smit S."/>
            <person name="Geurts R."/>
        </authorList>
    </citation>
    <scope>NUCLEOTIDE SEQUENCE [LARGE SCALE GENOMIC DNA]</scope>
    <source>
        <strain evidence="3">cv. RG33-2</strain>
    </source>
</reference>
<gene>
    <name evidence="2" type="ORF">TorRG33x02_120460</name>
</gene>
<keyword evidence="3" id="KW-1185">Reference proteome</keyword>
<feature type="compositionally biased region" description="Acidic residues" evidence="1">
    <location>
        <begin position="127"/>
        <end position="136"/>
    </location>
</feature>
<organism evidence="2 3">
    <name type="scientific">Trema orientale</name>
    <name type="common">Charcoal tree</name>
    <name type="synonym">Celtis orientalis</name>
    <dbReference type="NCBI Taxonomy" id="63057"/>
    <lineage>
        <taxon>Eukaryota</taxon>
        <taxon>Viridiplantae</taxon>
        <taxon>Streptophyta</taxon>
        <taxon>Embryophyta</taxon>
        <taxon>Tracheophyta</taxon>
        <taxon>Spermatophyta</taxon>
        <taxon>Magnoliopsida</taxon>
        <taxon>eudicotyledons</taxon>
        <taxon>Gunneridae</taxon>
        <taxon>Pentapetalae</taxon>
        <taxon>rosids</taxon>
        <taxon>fabids</taxon>
        <taxon>Rosales</taxon>
        <taxon>Cannabaceae</taxon>
        <taxon>Trema</taxon>
    </lineage>
</organism>
<feature type="region of interest" description="Disordered" evidence="1">
    <location>
        <begin position="78"/>
        <end position="179"/>
    </location>
</feature>
<dbReference type="InParanoid" id="A0A2P5F346"/>
<dbReference type="AlphaFoldDB" id="A0A2P5F346"/>
<protein>
    <submittedName>
        <fullName evidence="2">Uncharacterized protein</fullName>
    </submittedName>
</protein>
<comment type="caution">
    <text evidence="2">The sequence shown here is derived from an EMBL/GenBank/DDBJ whole genome shotgun (WGS) entry which is preliminary data.</text>
</comment>
<feature type="region of interest" description="Disordered" evidence="1">
    <location>
        <begin position="1"/>
        <end position="62"/>
    </location>
</feature>
<proteinExistence type="predicted"/>
<dbReference type="Proteomes" id="UP000237000">
    <property type="component" value="Unassembled WGS sequence"/>
</dbReference>
<evidence type="ECO:0000313" key="3">
    <source>
        <dbReference type="Proteomes" id="UP000237000"/>
    </source>
</evidence>
<feature type="compositionally biased region" description="Polar residues" evidence="1">
    <location>
        <begin position="115"/>
        <end position="124"/>
    </location>
</feature>
<feature type="compositionally biased region" description="Basic and acidic residues" evidence="1">
    <location>
        <begin position="1"/>
        <end position="19"/>
    </location>
</feature>
<name>A0A2P5F346_TREOI</name>
<dbReference type="EMBL" id="JXTC01000068">
    <property type="protein sequence ID" value="PON92227.1"/>
    <property type="molecule type" value="Genomic_DNA"/>
</dbReference>
<sequence length="255" mass="29047">MDQDCKRDCDDVARDEMSRPVHNLNAPACTQMQEQALRFGSPRPRESWATGHISQDDYDYHSTINNDINYNNVVIDEEDDDDEDNSSPTLTEHLKGMHIHGPQDSSSDDRDNQSTIKRGTNYNNVVIEDDDEDEDNSCPTLTELLKGRYHGQQDIFPDHDDENRDQRDNNNTNINVPAVPDYQWGVRNNSIWTPQGDEQVAPITSTTADDIPCRKISESGPPIQRLDYARMLNDYALDCGVYRSTSTDQSPSRRP</sequence>
<dbReference type="OrthoDB" id="10608068at2759"/>